<keyword evidence="18" id="KW-1185">Reference proteome</keyword>
<evidence type="ECO:0000256" key="15">
    <source>
        <dbReference type="RuleBase" id="RU361169"/>
    </source>
</evidence>
<dbReference type="FunFam" id="2.160.20.10:FF:000004">
    <property type="entry name" value="Pectin lyase-like superfamily protein"/>
    <property type="match status" value="1"/>
</dbReference>
<evidence type="ECO:0000256" key="7">
    <source>
        <dbReference type="ARBA" id="ARBA00023316"/>
    </source>
</evidence>
<comment type="catalytic activity">
    <reaction evidence="10">
        <text>[(1-&gt;4)-alpha-D-galacturonosyl](n) + H2O = alpha-D-galacturonate + [(1-&gt;4)-alpha-D-galacturonosyl](n-1)</text>
        <dbReference type="Rhea" id="RHEA:14117"/>
        <dbReference type="Rhea" id="RHEA-COMP:14570"/>
        <dbReference type="Rhea" id="RHEA-COMP:14572"/>
        <dbReference type="ChEBI" id="CHEBI:15377"/>
        <dbReference type="ChEBI" id="CHEBI:58658"/>
        <dbReference type="ChEBI" id="CHEBI:140523"/>
        <dbReference type="EC" id="3.2.1.67"/>
    </reaction>
</comment>
<dbReference type="InterPro" id="IPR011050">
    <property type="entry name" value="Pectin_lyase_fold/virulence"/>
</dbReference>
<reference evidence="17" key="2">
    <citation type="journal article" date="2022" name="Hortic Res">
        <title>The genome of Dioscorea zingiberensis sheds light on the biosynthesis, origin and evolution of the medicinally important diosgenin saponins.</title>
        <authorList>
            <person name="Li Y."/>
            <person name="Tan C."/>
            <person name="Li Z."/>
            <person name="Guo J."/>
            <person name="Li S."/>
            <person name="Chen X."/>
            <person name="Wang C."/>
            <person name="Dai X."/>
            <person name="Yang H."/>
            <person name="Song W."/>
            <person name="Hou L."/>
            <person name="Xu J."/>
            <person name="Tong Z."/>
            <person name="Xu A."/>
            <person name="Yuan X."/>
            <person name="Wang W."/>
            <person name="Yang Q."/>
            <person name="Chen L."/>
            <person name="Sun Z."/>
            <person name="Wang K."/>
            <person name="Pan B."/>
            <person name="Chen J."/>
            <person name="Bao Y."/>
            <person name="Liu F."/>
            <person name="Qi X."/>
            <person name="Gang D.R."/>
            <person name="Wen J."/>
            <person name="Li J."/>
        </authorList>
    </citation>
    <scope>NUCLEOTIDE SEQUENCE</scope>
    <source>
        <strain evidence="17">Dzin_1.0</strain>
    </source>
</reference>
<evidence type="ECO:0000256" key="14">
    <source>
        <dbReference type="PROSITE-ProRule" id="PRU10052"/>
    </source>
</evidence>
<accession>A0A9D5DA81</accession>
<evidence type="ECO:0000313" key="17">
    <source>
        <dbReference type="EMBL" id="KAJ0988123.1"/>
    </source>
</evidence>
<feature type="signal peptide" evidence="16">
    <location>
        <begin position="1"/>
        <end position="25"/>
    </location>
</feature>
<keyword evidence="4" id="KW-0964">Secreted</keyword>
<comment type="subcellular location">
    <subcellularLocation>
        <location evidence="1">Secreted</location>
        <location evidence="1">Cell wall</location>
    </subcellularLocation>
</comment>
<feature type="chain" id="PRO_5039028937" description="Exopolygalacturonase" evidence="16">
    <location>
        <begin position="26"/>
        <end position="409"/>
    </location>
</feature>
<evidence type="ECO:0000256" key="1">
    <source>
        <dbReference type="ARBA" id="ARBA00004191"/>
    </source>
</evidence>
<dbReference type="SMART" id="SM00710">
    <property type="entry name" value="PbH1"/>
    <property type="match status" value="6"/>
</dbReference>
<dbReference type="InterPro" id="IPR012334">
    <property type="entry name" value="Pectin_lyas_fold"/>
</dbReference>
<evidence type="ECO:0000256" key="13">
    <source>
        <dbReference type="ARBA" id="ARBA00083621"/>
    </source>
</evidence>
<keyword evidence="7" id="KW-0961">Cell wall biogenesis/degradation</keyword>
<evidence type="ECO:0000256" key="8">
    <source>
        <dbReference type="ARBA" id="ARBA00038933"/>
    </source>
</evidence>
<dbReference type="GO" id="GO:0005975">
    <property type="term" value="P:carbohydrate metabolic process"/>
    <property type="evidence" value="ECO:0007669"/>
    <property type="project" value="InterPro"/>
</dbReference>
<dbReference type="AlphaFoldDB" id="A0A9D5DA81"/>
<evidence type="ECO:0000256" key="6">
    <source>
        <dbReference type="ARBA" id="ARBA00023295"/>
    </source>
</evidence>
<dbReference type="GO" id="GO:0004650">
    <property type="term" value="F:polygalacturonase activity"/>
    <property type="evidence" value="ECO:0007669"/>
    <property type="project" value="InterPro"/>
</dbReference>
<dbReference type="OrthoDB" id="187139at2759"/>
<evidence type="ECO:0000256" key="10">
    <source>
        <dbReference type="ARBA" id="ARBA00048766"/>
    </source>
</evidence>
<dbReference type="PANTHER" id="PTHR31375">
    <property type="match status" value="1"/>
</dbReference>
<evidence type="ECO:0000256" key="12">
    <source>
        <dbReference type="ARBA" id="ARBA00068298"/>
    </source>
</evidence>
<name>A0A9D5DA81_9LILI</name>
<dbReference type="GO" id="GO:0071555">
    <property type="term" value="P:cell wall organization"/>
    <property type="evidence" value="ECO:0007669"/>
    <property type="project" value="UniProtKB-KW"/>
</dbReference>
<evidence type="ECO:0000256" key="11">
    <source>
        <dbReference type="ARBA" id="ARBA00057651"/>
    </source>
</evidence>
<evidence type="ECO:0000313" key="18">
    <source>
        <dbReference type="Proteomes" id="UP001085076"/>
    </source>
</evidence>
<reference evidence="17" key="1">
    <citation type="submission" date="2021-03" db="EMBL/GenBank/DDBJ databases">
        <authorList>
            <person name="Li Z."/>
            <person name="Yang C."/>
        </authorList>
    </citation>
    <scope>NUCLEOTIDE SEQUENCE</scope>
    <source>
        <strain evidence="17">Dzin_1.0</strain>
        <tissue evidence="17">Leaf</tissue>
    </source>
</reference>
<organism evidence="17 18">
    <name type="scientific">Dioscorea zingiberensis</name>
    <dbReference type="NCBI Taxonomy" id="325984"/>
    <lineage>
        <taxon>Eukaryota</taxon>
        <taxon>Viridiplantae</taxon>
        <taxon>Streptophyta</taxon>
        <taxon>Embryophyta</taxon>
        <taxon>Tracheophyta</taxon>
        <taxon>Spermatophyta</taxon>
        <taxon>Magnoliopsida</taxon>
        <taxon>Liliopsida</taxon>
        <taxon>Dioscoreales</taxon>
        <taxon>Dioscoreaceae</taxon>
        <taxon>Dioscorea</taxon>
    </lineage>
</organism>
<sequence length="409" mass="44109">MKKLLMSFFLSTILCLFFIADNANAGRVARSSSGNNFNVLSFGAKADGRTDNTKAFLDAWRAACGAAGSVKLIVPPGTYFLGPVRFIGPCKNVKTLTMQMQGTLKASTDLKRYPSDVWVQFGWLDGLILTGGGTFDGQGALAWPFNKCPKQKKCKLLPINIKFVNTKNTVVNGITSVNSKFFHIALLHCHNFQGRNIKIIAPANSPNTDGIHIERNSGVSITQSNIGTGDDCISIGQGNSDVTLQGIKCGPGHGISVGSLGRYKNEGDVRNLVVKDCTIRGTDNGVRIKTWENSPSVSSVANMTFENIVMDRVANPIIIDQTYCPFAKCDTSVPSRVRISDITFRNIRGTSTSPVAVLLDCSKGVPCKNIRMHDVHLNYVGGLAGVQTTSTCQNVRAAYSGKQVPKPCH</sequence>
<dbReference type="EMBL" id="JAGGNH010000001">
    <property type="protein sequence ID" value="KAJ0988123.1"/>
    <property type="molecule type" value="Genomic_DNA"/>
</dbReference>
<comment type="function">
    <text evidence="11">May function in depolymerizing pectin during pollen development, germination, and tube growth. Acts as an exo-polygalacturonase.</text>
</comment>
<keyword evidence="3" id="KW-0134">Cell wall</keyword>
<keyword evidence="16" id="KW-0732">Signal</keyword>
<keyword evidence="5 15" id="KW-0378">Hydrolase</keyword>
<gene>
    <name evidence="17" type="ORF">J5N97_006479</name>
</gene>
<evidence type="ECO:0000256" key="2">
    <source>
        <dbReference type="ARBA" id="ARBA00008834"/>
    </source>
</evidence>
<evidence type="ECO:0000256" key="9">
    <source>
        <dbReference type="ARBA" id="ARBA00043142"/>
    </source>
</evidence>
<evidence type="ECO:0000256" key="5">
    <source>
        <dbReference type="ARBA" id="ARBA00022801"/>
    </source>
</evidence>
<proteinExistence type="inferred from homology"/>
<feature type="active site" evidence="14">
    <location>
        <position position="253"/>
    </location>
</feature>
<dbReference type="Proteomes" id="UP001085076">
    <property type="component" value="Miscellaneous, Linkage group lg01"/>
</dbReference>
<comment type="caution">
    <text evidence="17">The sequence shown here is derived from an EMBL/GenBank/DDBJ whole genome shotgun (WGS) entry which is preliminary data.</text>
</comment>
<dbReference type="PROSITE" id="PS00502">
    <property type="entry name" value="POLYGALACTURONASE"/>
    <property type="match status" value="1"/>
</dbReference>
<protein>
    <recommendedName>
        <fullName evidence="12">Exopolygalacturonase</fullName>
        <ecNumber evidence="8">3.2.1.67</ecNumber>
    </recommendedName>
    <alternativeName>
        <fullName evidence="9">Galacturan 1,4-alpha-galacturonidase</fullName>
    </alternativeName>
    <alternativeName>
        <fullName evidence="13">Pectinase</fullName>
    </alternativeName>
</protein>
<dbReference type="Pfam" id="PF00295">
    <property type="entry name" value="Glyco_hydro_28"/>
    <property type="match status" value="1"/>
</dbReference>
<comment type="similarity">
    <text evidence="2 15">Belongs to the glycosyl hydrolase 28 family.</text>
</comment>
<dbReference type="SUPFAM" id="SSF51126">
    <property type="entry name" value="Pectin lyase-like"/>
    <property type="match status" value="1"/>
</dbReference>
<dbReference type="EC" id="3.2.1.67" evidence="8"/>
<dbReference type="Gene3D" id="2.160.20.10">
    <property type="entry name" value="Single-stranded right-handed beta-helix, Pectin lyase-like"/>
    <property type="match status" value="1"/>
</dbReference>
<evidence type="ECO:0000256" key="4">
    <source>
        <dbReference type="ARBA" id="ARBA00022525"/>
    </source>
</evidence>
<evidence type="ECO:0000256" key="3">
    <source>
        <dbReference type="ARBA" id="ARBA00022512"/>
    </source>
</evidence>
<dbReference type="InterPro" id="IPR006626">
    <property type="entry name" value="PbH1"/>
</dbReference>
<dbReference type="InterPro" id="IPR000743">
    <property type="entry name" value="Glyco_hydro_28"/>
</dbReference>
<dbReference type="GO" id="GO:0047911">
    <property type="term" value="F:galacturan 1,4-alpha-galacturonidase activity"/>
    <property type="evidence" value="ECO:0007669"/>
    <property type="project" value="UniProtKB-EC"/>
</dbReference>
<evidence type="ECO:0000256" key="16">
    <source>
        <dbReference type="SAM" id="SignalP"/>
    </source>
</evidence>
<keyword evidence="6 15" id="KW-0326">Glycosidase</keyword>